<dbReference type="InParanoid" id="A0A5E4F659"/>
<accession>A0A5E4F659</accession>
<proteinExistence type="predicted"/>
<dbReference type="EMBL" id="CABIKO010000051">
    <property type="protein sequence ID" value="VVA21258.1"/>
    <property type="molecule type" value="Genomic_DNA"/>
</dbReference>
<evidence type="ECO:0000313" key="3">
    <source>
        <dbReference type="Proteomes" id="UP000327085"/>
    </source>
</evidence>
<dbReference type="EMBL" id="JAJFAZ020000001">
    <property type="protein sequence ID" value="KAI5356177.1"/>
    <property type="molecule type" value="Genomic_DNA"/>
</dbReference>
<evidence type="ECO:0000313" key="4">
    <source>
        <dbReference type="Proteomes" id="UP001054821"/>
    </source>
</evidence>
<organism evidence="2 3">
    <name type="scientific">Prunus dulcis</name>
    <name type="common">Almond</name>
    <name type="synonym">Amygdalus dulcis</name>
    <dbReference type="NCBI Taxonomy" id="3755"/>
    <lineage>
        <taxon>Eukaryota</taxon>
        <taxon>Viridiplantae</taxon>
        <taxon>Streptophyta</taxon>
        <taxon>Embryophyta</taxon>
        <taxon>Tracheophyta</taxon>
        <taxon>Spermatophyta</taxon>
        <taxon>Magnoliopsida</taxon>
        <taxon>eudicotyledons</taxon>
        <taxon>Gunneridae</taxon>
        <taxon>Pentapetalae</taxon>
        <taxon>rosids</taxon>
        <taxon>fabids</taxon>
        <taxon>Rosales</taxon>
        <taxon>Rosaceae</taxon>
        <taxon>Amygdaloideae</taxon>
        <taxon>Amygdaleae</taxon>
        <taxon>Prunus</taxon>
    </lineage>
</organism>
<dbReference type="AlphaFoldDB" id="A0A5E4F659"/>
<dbReference type="Proteomes" id="UP001054821">
    <property type="component" value="Chromosome 1"/>
</dbReference>
<reference evidence="1 4" key="3">
    <citation type="journal article" date="2022" name="G3 (Bethesda)">
        <title>Whole-genome sequence and methylome profiling of the almond [Prunus dulcis (Mill.) D.A. Webb] cultivar 'Nonpareil'.</title>
        <authorList>
            <person name="D'Amico-Willman K.M."/>
            <person name="Ouma W.Z."/>
            <person name="Meulia T."/>
            <person name="Sideli G.M."/>
            <person name="Gradziel T.M."/>
            <person name="Fresnedo-Ramirez J."/>
        </authorList>
    </citation>
    <scope>NUCLEOTIDE SEQUENCE [LARGE SCALE GENOMIC DNA]</scope>
    <source>
        <strain evidence="1">Clone GOH B32 T37-40</strain>
    </source>
</reference>
<dbReference type="Gramene" id="VVA21258">
    <property type="protein sequence ID" value="VVA21258"/>
    <property type="gene ID" value="Prudul26B009134"/>
</dbReference>
<dbReference type="GO" id="GO:0016874">
    <property type="term" value="F:ligase activity"/>
    <property type="evidence" value="ECO:0007669"/>
    <property type="project" value="UniProtKB-KW"/>
</dbReference>
<reference evidence="3" key="2">
    <citation type="journal article" date="2020" name="Plant J.">
        <title>Transposons played a major role in the diversification between the closely related almond and peach genomes: results from the almond genome sequence.</title>
        <authorList>
            <person name="Alioto T."/>
            <person name="Alexiou K.G."/>
            <person name="Bardil A."/>
            <person name="Barteri F."/>
            <person name="Castanera R."/>
            <person name="Cruz F."/>
            <person name="Dhingra A."/>
            <person name="Duval H."/>
            <person name="Fernandez I Marti A."/>
            <person name="Frias L."/>
            <person name="Galan B."/>
            <person name="Garcia J.L."/>
            <person name="Howad W."/>
            <person name="Gomez-Garrido J."/>
            <person name="Gut M."/>
            <person name="Julca I."/>
            <person name="Morata J."/>
            <person name="Puigdomenech P."/>
            <person name="Ribeca P."/>
            <person name="Rubio Cabetas M.J."/>
            <person name="Vlasova A."/>
            <person name="Wirthensohn M."/>
            <person name="Garcia-Mas J."/>
            <person name="Gabaldon T."/>
            <person name="Casacuberta J.M."/>
            <person name="Arus P."/>
        </authorList>
    </citation>
    <scope>NUCLEOTIDE SEQUENCE [LARGE SCALE GENOMIC DNA]</scope>
    <source>
        <strain evidence="3">cv. Texas</strain>
    </source>
</reference>
<reference evidence="2" key="1">
    <citation type="submission" date="2019-07" db="EMBL/GenBank/DDBJ databases">
        <authorList>
            <person name="Alioto T."/>
            <person name="Alioto T."/>
            <person name="Gomez Garrido J."/>
        </authorList>
    </citation>
    <scope>NUCLEOTIDE SEQUENCE</scope>
</reference>
<sequence>MATVDEYWKVLGDPYYATQILQVFDLPKTVEKSQLWLDINATVTQIVLPLILDDKEDVEDHYKVMMLEDNHMGQPTKSFNHKDKLEIDFLMENIAKSSVLNTIFHGLSKSIHVKHGHPTKELCKSITKIIKRSLNFFVSFVLSNTLLKNIRHYEQCPCHNYVSIFGLLFSEVVKLSFGLFSGEAMEADRAIISISEWLS</sequence>
<evidence type="ECO:0000313" key="2">
    <source>
        <dbReference type="EMBL" id="VVA21258.1"/>
    </source>
</evidence>
<keyword evidence="2" id="KW-0436">Ligase</keyword>
<keyword evidence="4" id="KW-1185">Reference proteome</keyword>
<gene>
    <name evidence="2" type="ORF">ALMOND_2B009134</name>
    <name evidence="1" type="ORF">L3X38_009072</name>
</gene>
<protein>
    <submittedName>
        <fullName evidence="2">PREDICTED: E3 ubiquitin-ligase</fullName>
    </submittedName>
</protein>
<dbReference type="Proteomes" id="UP000327085">
    <property type="component" value="Chromosome 1"/>
</dbReference>
<evidence type="ECO:0000313" key="1">
    <source>
        <dbReference type="EMBL" id="KAI5356177.1"/>
    </source>
</evidence>
<name>A0A5E4F659_PRUDU</name>